<dbReference type="EMBL" id="FN392320">
    <property type="protein sequence ID" value="CAY69021.1"/>
    <property type="molecule type" value="Genomic_DNA"/>
</dbReference>
<evidence type="ECO:0000256" key="1">
    <source>
        <dbReference type="ARBA" id="ARBA00008069"/>
    </source>
</evidence>
<evidence type="ECO:0000256" key="5">
    <source>
        <dbReference type="ARBA" id="ARBA00022917"/>
    </source>
</evidence>
<dbReference type="Pfam" id="PF01425">
    <property type="entry name" value="Amidase"/>
    <property type="match status" value="2"/>
</dbReference>
<feature type="domain" description="Amidase" evidence="8">
    <location>
        <begin position="140"/>
        <end position="473"/>
    </location>
</feature>
<dbReference type="KEGG" id="ppa:PAS_chr2-1_0400"/>
<evidence type="ECO:0000256" key="3">
    <source>
        <dbReference type="ARBA" id="ARBA00022741"/>
    </source>
</evidence>
<evidence type="ECO:0000256" key="4">
    <source>
        <dbReference type="ARBA" id="ARBA00022840"/>
    </source>
</evidence>
<dbReference type="InterPro" id="IPR036928">
    <property type="entry name" value="AS_sf"/>
</dbReference>
<feature type="active site" description="Charge relay system" evidence="7">
    <location>
        <position position="47"/>
    </location>
</feature>
<dbReference type="InterPro" id="IPR000120">
    <property type="entry name" value="Amidase"/>
</dbReference>
<comment type="function">
    <text evidence="7">Allows the formation of correctly charged Gln-tRNA(Gln) through the transamidation of misacylated Glu-tRNA(Gln) in the mitochondria. The reaction takes place in the presence of glutamine and ATP through an activated gamma-phospho-Glu-tRNA(Gln).</text>
</comment>
<dbReference type="GO" id="GO:0050567">
    <property type="term" value="F:glutaminyl-tRNA synthase (glutamine-hydrolyzing) activity"/>
    <property type="evidence" value="ECO:0007669"/>
    <property type="project" value="UniProtKB-UniRule"/>
</dbReference>
<evidence type="ECO:0000259" key="8">
    <source>
        <dbReference type="Pfam" id="PF01425"/>
    </source>
</evidence>
<dbReference type="GO" id="GO:0032543">
    <property type="term" value="P:mitochondrial translation"/>
    <property type="evidence" value="ECO:0007669"/>
    <property type="project" value="UniProtKB-UniRule"/>
</dbReference>
<dbReference type="OrthoDB" id="421993at2759"/>
<proteinExistence type="inferred from homology"/>
<dbReference type="SUPFAM" id="SSF75304">
    <property type="entry name" value="Amidase signature (AS) enzymes"/>
    <property type="match status" value="1"/>
</dbReference>
<accession>C4R0J7</accession>
<dbReference type="HAMAP" id="MF_00120">
    <property type="entry name" value="GatA"/>
    <property type="match status" value="1"/>
</dbReference>
<dbReference type="OMA" id="QPASYCG"/>
<keyword evidence="7" id="KW-0496">Mitochondrion</keyword>
<dbReference type="EC" id="6.3.5.7" evidence="7"/>
<comment type="subcellular location">
    <subcellularLocation>
        <location evidence="7">Mitochondrion</location>
    </subcellularLocation>
</comment>
<dbReference type="PANTHER" id="PTHR11895">
    <property type="entry name" value="TRANSAMIDASE"/>
    <property type="match status" value="1"/>
</dbReference>
<evidence type="ECO:0000256" key="2">
    <source>
        <dbReference type="ARBA" id="ARBA00022598"/>
    </source>
</evidence>
<dbReference type="AlphaFoldDB" id="C4R0J7"/>
<evidence type="ECO:0000313" key="9">
    <source>
        <dbReference type="EMBL" id="CAY69021.1"/>
    </source>
</evidence>
<feature type="active site" description="Acyl-ester intermediate" evidence="7">
    <location>
        <position position="170"/>
    </location>
</feature>
<dbReference type="InterPro" id="IPR004412">
    <property type="entry name" value="GatA"/>
</dbReference>
<dbReference type="InParanoid" id="C4R0J7"/>
<evidence type="ECO:0000313" key="10">
    <source>
        <dbReference type="Proteomes" id="UP000000314"/>
    </source>
</evidence>
<dbReference type="GO" id="GO:0007029">
    <property type="term" value="P:endoplasmic reticulum organization"/>
    <property type="evidence" value="ECO:0007669"/>
    <property type="project" value="EnsemblFungi"/>
</dbReference>
<keyword evidence="2 7" id="KW-0436">Ligase</keyword>
<dbReference type="GO" id="GO:0005524">
    <property type="term" value="F:ATP binding"/>
    <property type="evidence" value="ECO:0007669"/>
    <property type="project" value="UniProtKB-KW"/>
</dbReference>
<dbReference type="HOGENOM" id="CLU_009600_7_6_1"/>
<dbReference type="SMR" id="C4R0J7"/>
<dbReference type="PANTHER" id="PTHR11895:SF7">
    <property type="entry name" value="GLUTAMYL-TRNA(GLN) AMIDOTRANSFERASE SUBUNIT A, MITOCHONDRIAL"/>
    <property type="match status" value="1"/>
</dbReference>
<dbReference type="GO" id="GO:0030956">
    <property type="term" value="C:glutamyl-tRNA(Gln) amidotransferase complex"/>
    <property type="evidence" value="ECO:0007669"/>
    <property type="project" value="UniProtKB-UniRule"/>
</dbReference>
<dbReference type="Proteomes" id="UP000000314">
    <property type="component" value="Chromosome 2"/>
</dbReference>
<comment type="similarity">
    <text evidence="1 7">Belongs to the amidase family. GatA subfamily.</text>
</comment>
<dbReference type="GO" id="GO:0070681">
    <property type="term" value="P:glutaminyl-tRNAGln biosynthesis via transamidation"/>
    <property type="evidence" value="ECO:0007669"/>
    <property type="project" value="UniProtKB-UniRule"/>
</dbReference>
<dbReference type="STRING" id="644223.C4R0J7"/>
<organism evidence="9 10">
    <name type="scientific">Komagataella phaffii (strain GS115 / ATCC 20864)</name>
    <name type="common">Yeast</name>
    <name type="synonym">Pichia pastoris</name>
    <dbReference type="NCBI Taxonomy" id="644223"/>
    <lineage>
        <taxon>Eukaryota</taxon>
        <taxon>Fungi</taxon>
        <taxon>Dikarya</taxon>
        <taxon>Ascomycota</taxon>
        <taxon>Saccharomycotina</taxon>
        <taxon>Pichiomycetes</taxon>
        <taxon>Pichiales</taxon>
        <taxon>Pichiaceae</taxon>
        <taxon>Komagataella</taxon>
    </lineage>
</organism>
<keyword evidence="5 7" id="KW-0648">Protein biosynthesis</keyword>
<feature type="domain" description="Amidase" evidence="8">
    <location>
        <begin position="44"/>
        <end position="112"/>
    </location>
</feature>
<dbReference type="FunCoup" id="C4R0J7">
    <property type="interactions" value="347"/>
</dbReference>
<gene>
    <name evidence="7" type="primary">HER2</name>
    <name evidence="9" type="ordered locus">PAS_chr2-1_0400</name>
</gene>
<reference evidence="9 10" key="1">
    <citation type="journal article" date="2009" name="Nat. Biotechnol.">
        <title>Genome sequence of the recombinant protein production host Pichia pastoris.</title>
        <authorList>
            <person name="De Schutter K."/>
            <person name="Lin Y.C."/>
            <person name="Tiels P."/>
            <person name="Van Hecke A."/>
            <person name="Glinka S."/>
            <person name="Weber-Lehmann J."/>
            <person name="Rouze P."/>
            <person name="Van de Peer Y."/>
            <person name="Callewaert N."/>
        </authorList>
    </citation>
    <scope>NUCLEOTIDE SEQUENCE [LARGE SCALE GENOMIC DNA]</scope>
    <source>
        <strain evidence="10">GS115 / ATCC 20864</strain>
    </source>
</reference>
<sequence>MSSFPRINIPKVLEAQAKYNMFTCVRPVAMHIENPHSLLNMKLCAIKDNICGIPEPTTCGSKMLKNYRSPFKATVLEMLENYGTVIVGKTNMDELGMGSTNTNSVFGPVYNPSFDKTQKKLSKYTLSESQDIEETYDFPKHIAGGSSGGSAAAVASNVVDFALGTDTGGSVRLPASYCGVVGFKPTYGRLSRWGVIQYAQSFDTVGILSRDVDTSKVVFDYLNEFDEKDPTSLLPSHRERIDELVETRNKGLHKLRIGIPKQLNLDIDSNVRESWIKLISQLFDQDHDIYPVDIPSVEHSIPSYYTLVPSEAASNLARYDGIRYGYRSKLDSKGDVLFAPTRDEGFGEEVKRRILIGNFNLSHEAYIIHYLKAQNLRHQIKLDFDKVFRFPNVLTSSQPSSEGVDILIAPTSLSTAPTVEEANSMTPLEVFVNDALTVPSSLAGLPTCSIPMKTPEPIGMQVIGQFGDDNLVLNASRLIQQFM</sequence>
<evidence type="ECO:0000256" key="6">
    <source>
        <dbReference type="ARBA" id="ARBA00047407"/>
    </source>
</evidence>
<dbReference type="eggNOG" id="KOG1211">
    <property type="taxonomic scope" value="Eukaryota"/>
</dbReference>
<comment type="subunit">
    <text evidence="7">Subunit of the heterotrimeric GatFAB amidotransferase (AdT) complex, composed of A, B and F subunits.</text>
</comment>
<keyword evidence="4 7" id="KW-0067">ATP-binding</keyword>
<keyword evidence="3 7" id="KW-0547">Nucleotide-binding</keyword>
<feature type="active site" description="Charge relay system" evidence="7">
    <location>
        <position position="146"/>
    </location>
</feature>
<dbReference type="InterPro" id="IPR023631">
    <property type="entry name" value="Amidase_dom"/>
</dbReference>
<name>C4R0J7_KOMPG</name>
<dbReference type="Gene3D" id="3.90.1300.10">
    <property type="entry name" value="Amidase signature (AS) domain"/>
    <property type="match status" value="1"/>
</dbReference>
<dbReference type="GO" id="GO:0005739">
    <property type="term" value="C:mitochondrion"/>
    <property type="evidence" value="ECO:0007669"/>
    <property type="project" value="UniProtKB-SubCell"/>
</dbReference>
<dbReference type="InterPro" id="IPR020556">
    <property type="entry name" value="Amidase_CS"/>
</dbReference>
<dbReference type="GeneID" id="8198868"/>
<evidence type="ECO:0000256" key="7">
    <source>
        <dbReference type="HAMAP-Rule" id="MF_03150"/>
    </source>
</evidence>
<protein>
    <recommendedName>
        <fullName evidence="7">Glutamyl-tRNA(Gln) amidotransferase subunit A, mitochondrial</fullName>
        <shortName evidence="7">Glu-AdT subunit A</shortName>
        <ecNumber evidence="7">6.3.5.7</ecNumber>
    </recommendedName>
</protein>
<keyword evidence="10" id="KW-1185">Reference proteome</keyword>
<dbReference type="PROSITE" id="PS00571">
    <property type="entry name" value="AMIDASES"/>
    <property type="match status" value="1"/>
</dbReference>
<dbReference type="RefSeq" id="XP_002491301.1">
    <property type="nucleotide sequence ID" value="XM_002491256.1"/>
</dbReference>
<comment type="catalytic activity">
    <reaction evidence="6 7">
        <text>L-glutamyl-tRNA(Gln) + L-glutamine + ATP + H2O = L-glutaminyl-tRNA(Gln) + L-glutamate + ADP + phosphate + H(+)</text>
        <dbReference type="Rhea" id="RHEA:17521"/>
        <dbReference type="Rhea" id="RHEA-COMP:9681"/>
        <dbReference type="Rhea" id="RHEA-COMP:9684"/>
        <dbReference type="ChEBI" id="CHEBI:15377"/>
        <dbReference type="ChEBI" id="CHEBI:15378"/>
        <dbReference type="ChEBI" id="CHEBI:29985"/>
        <dbReference type="ChEBI" id="CHEBI:30616"/>
        <dbReference type="ChEBI" id="CHEBI:43474"/>
        <dbReference type="ChEBI" id="CHEBI:58359"/>
        <dbReference type="ChEBI" id="CHEBI:78520"/>
        <dbReference type="ChEBI" id="CHEBI:78521"/>
        <dbReference type="ChEBI" id="CHEBI:456216"/>
        <dbReference type="EC" id="6.3.5.7"/>
    </reaction>
</comment>